<sequence>MSDRLRPIPDAVLLPEERAAFKASGQSKLPGAPEAAYESVLVAREEELPLDLMSTVGSDLDRFLATTRAEDQRAVQRERFQELLRNPTMLENYFDMARILEERWQERRGDLARYQAVFLDNMDRTDFYSHEVAKQHKDAPTYTPKTLGAWLRLCVKSNVFRSAAEKIMRGLYTANTRDPESAVDFIYAFTEAILEADDQETFMQGLRQLCGDTDVFPSGSLGEKNMLRASVTTDNDPLLERFMAVDAVMSEFGRRYLPDAYTAMQARNKKLAGDPKKKDGFLVTTVERGLKKDPGKLRSLIGLYERPEGLNEISAKDFKRWPFTLTTGGGRVRTLFNERIAAENERFVSLSLPNTGKILYRDHPSEVLREIISRDLRQSPVAGEEVLSVPEQLTSLYYLAPDLDRDQVRLLVDANDVLRHELFEQRVHSVSPRGDKMLVVDPELQALGVRSIVFALGDPRTRITVTVEAFNYYFVFALNEDTDFEVVGARQPLPGSFERRAFLEHMVLSHLKELQCTDRVVAGVSVNAHSGNLERQQEFTDRRGHLRKLPPGQGYSETQRRLALDEQGWDIVRINAELSLTKTQGMKTYVGIIDQVAIGGREPLLSRAPHAMDRYHELITSTEGAQYPAVSKQ</sequence>
<organism evidence="1 2">
    <name type="scientific">Candidatus Uhrbacteria bacterium RIFCSPLOWO2_01_FULL_47_25</name>
    <dbReference type="NCBI Taxonomy" id="1802402"/>
    <lineage>
        <taxon>Bacteria</taxon>
        <taxon>Candidatus Uhriibacteriota</taxon>
    </lineage>
</organism>
<gene>
    <name evidence="1" type="ORF">A2936_05750</name>
</gene>
<dbReference type="EMBL" id="MGEK01000037">
    <property type="protein sequence ID" value="OGL80904.1"/>
    <property type="molecule type" value="Genomic_DNA"/>
</dbReference>
<accession>A0A1F7UT54</accession>
<protein>
    <submittedName>
        <fullName evidence="1">Uncharacterized protein</fullName>
    </submittedName>
</protein>
<comment type="caution">
    <text evidence="1">The sequence shown here is derived from an EMBL/GenBank/DDBJ whole genome shotgun (WGS) entry which is preliminary data.</text>
</comment>
<dbReference type="AlphaFoldDB" id="A0A1F7UT54"/>
<name>A0A1F7UT54_9BACT</name>
<evidence type="ECO:0000313" key="1">
    <source>
        <dbReference type="EMBL" id="OGL80904.1"/>
    </source>
</evidence>
<reference evidence="1 2" key="1">
    <citation type="journal article" date="2016" name="Nat. Commun.">
        <title>Thousands of microbial genomes shed light on interconnected biogeochemical processes in an aquifer system.</title>
        <authorList>
            <person name="Anantharaman K."/>
            <person name="Brown C.T."/>
            <person name="Hug L.A."/>
            <person name="Sharon I."/>
            <person name="Castelle C.J."/>
            <person name="Probst A.J."/>
            <person name="Thomas B.C."/>
            <person name="Singh A."/>
            <person name="Wilkins M.J."/>
            <person name="Karaoz U."/>
            <person name="Brodie E.L."/>
            <person name="Williams K.H."/>
            <person name="Hubbard S.S."/>
            <person name="Banfield J.F."/>
        </authorList>
    </citation>
    <scope>NUCLEOTIDE SEQUENCE [LARGE SCALE GENOMIC DNA]</scope>
</reference>
<proteinExistence type="predicted"/>
<dbReference type="Proteomes" id="UP000176846">
    <property type="component" value="Unassembled WGS sequence"/>
</dbReference>
<evidence type="ECO:0000313" key="2">
    <source>
        <dbReference type="Proteomes" id="UP000176846"/>
    </source>
</evidence>